<feature type="chain" id="PRO_5003310883" description="Lipoprotein" evidence="1">
    <location>
        <begin position="21"/>
        <end position="233"/>
    </location>
</feature>
<dbReference type="Proteomes" id="UP000008460">
    <property type="component" value="Chromosome"/>
</dbReference>
<evidence type="ECO:0000256" key="1">
    <source>
        <dbReference type="SAM" id="SignalP"/>
    </source>
</evidence>
<evidence type="ECO:0000313" key="2">
    <source>
        <dbReference type="EMBL" id="AEE46449.1"/>
    </source>
</evidence>
<organism evidence="2 3">
    <name type="scientific">Cellulomonas fimi (strain ATCC 484 / DSM 20113 / JCM 1341 / CCUG 24087 / LMG 16345 / NBRC 15513 / NCIMB 8980 / NCTC 7547 / NRS-133)</name>
    <dbReference type="NCBI Taxonomy" id="590998"/>
    <lineage>
        <taxon>Bacteria</taxon>
        <taxon>Bacillati</taxon>
        <taxon>Actinomycetota</taxon>
        <taxon>Actinomycetes</taxon>
        <taxon>Micrococcales</taxon>
        <taxon>Cellulomonadaceae</taxon>
        <taxon>Cellulomonas</taxon>
    </lineage>
</organism>
<evidence type="ECO:0008006" key="4">
    <source>
        <dbReference type="Google" id="ProtNLM"/>
    </source>
</evidence>
<dbReference type="EMBL" id="CP002666">
    <property type="protein sequence ID" value="AEE46449.1"/>
    <property type="molecule type" value="Genomic_DNA"/>
</dbReference>
<evidence type="ECO:0000313" key="3">
    <source>
        <dbReference type="Proteomes" id="UP000008460"/>
    </source>
</evidence>
<dbReference type="RefSeq" id="WP_013771475.1">
    <property type="nucleotide sequence ID" value="NC_015514.1"/>
</dbReference>
<proteinExistence type="predicted"/>
<keyword evidence="1" id="KW-0732">Signal</keyword>
<dbReference type="HOGENOM" id="CLU_1188236_0_0_11"/>
<dbReference type="AlphaFoldDB" id="F4H2V0"/>
<reference evidence="2 3" key="1">
    <citation type="submission" date="2011-04" db="EMBL/GenBank/DDBJ databases">
        <title>Complete sequence of Cellulomonas fimi ATCC 484.</title>
        <authorList>
            <consortium name="US DOE Joint Genome Institute"/>
            <person name="Lucas S."/>
            <person name="Han J."/>
            <person name="Lapidus A."/>
            <person name="Cheng J.-F."/>
            <person name="Goodwin L."/>
            <person name="Pitluck S."/>
            <person name="Peters L."/>
            <person name="Chertkov O."/>
            <person name="Detter J.C."/>
            <person name="Han C."/>
            <person name="Tapia R."/>
            <person name="Land M."/>
            <person name="Hauser L."/>
            <person name="Kyrpides N."/>
            <person name="Ivanova N."/>
            <person name="Ovchinnikova G."/>
            <person name="Pagani I."/>
            <person name="Mead D."/>
            <person name="Brumm P."/>
            <person name="Woyke T."/>
        </authorList>
    </citation>
    <scope>NUCLEOTIDE SEQUENCE [LARGE SCALE GENOMIC DNA]</scope>
    <source>
        <strain evidence="3">ATCC 484 / DSM 20113 / JCM 1341 / NBRC 15513 / NCIMB 8980 / NCTC 7547</strain>
    </source>
</reference>
<protein>
    <recommendedName>
        <fullName evidence="4">Lipoprotein</fullName>
    </recommendedName>
</protein>
<feature type="signal peptide" evidence="1">
    <location>
        <begin position="1"/>
        <end position="20"/>
    </location>
</feature>
<sequence length="233" mass="22936">MDVRRAAAALAVLVGGLVVAACDGTPAREGGDAPTATATAVVSTDVAAPPVAEAPRDLPARLDPLPVGPVAGDGTVPLGRIGGTDLVLQPVAGGAQVVDGSGTVVVGPTVAHADLPGAVAASGPVGDGLVLVGTAPASVAAPARVFYASLMGFGPGVRHVVELPTFRLPGDERTWYALVLADARAAGLYDTVSTAVYAGADGTLLVPGCEEDRQERCALGDRVLPELRAAVGG</sequence>
<name>F4H2V0_CELFA</name>
<dbReference type="PROSITE" id="PS51257">
    <property type="entry name" value="PROKAR_LIPOPROTEIN"/>
    <property type="match status" value="1"/>
</dbReference>
<dbReference type="KEGG" id="cfi:Celf_2322"/>
<accession>F4H2V0</accession>
<keyword evidence="3" id="KW-1185">Reference proteome</keyword>
<gene>
    <name evidence="2" type="ordered locus">Celf_2322</name>
</gene>